<evidence type="ECO:0000313" key="1">
    <source>
        <dbReference type="EMBL" id="AEO69627.1"/>
    </source>
</evidence>
<sequence length="92" mass="9829">MQFINPPLFSGPVPASKNQVLVISSTLNIKWTDPPPDKKLSVVLYQLSASQAAAFSGSFGDADRTFEFITRTASSPSPFRASLLRCACAPPA</sequence>
<evidence type="ECO:0000313" key="2">
    <source>
        <dbReference type="Proteomes" id="UP000008181"/>
    </source>
</evidence>
<dbReference type="Proteomes" id="UP000008181">
    <property type="component" value="Chromosome 4"/>
</dbReference>
<proteinExistence type="predicted"/>
<name>G2RA39_THETT</name>
<organism evidence="1 2">
    <name type="scientific">Thermothielavioides terrestris (strain ATCC 38088 / NRRL 8126)</name>
    <name type="common">Thielavia terrestris</name>
    <dbReference type="NCBI Taxonomy" id="578455"/>
    <lineage>
        <taxon>Eukaryota</taxon>
        <taxon>Fungi</taxon>
        <taxon>Dikarya</taxon>
        <taxon>Ascomycota</taxon>
        <taxon>Pezizomycotina</taxon>
        <taxon>Sordariomycetes</taxon>
        <taxon>Sordariomycetidae</taxon>
        <taxon>Sordariales</taxon>
        <taxon>Chaetomiaceae</taxon>
        <taxon>Thermothielavioides</taxon>
        <taxon>Thermothielavioides terrestris</taxon>
    </lineage>
</organism>
<dbReference type="RefSeq" id="XP_003655963.1">
    <property type="nucleotide sequence ID" value="XM_003655915.1"/>
</dbReference>
<gene>
    <name evidence="1" type="ORF">THITE_2120289</name>
</gene>
<dbReference type="AlphaFoldDB" id="G2RA39"/>
<reference evidence="1 2" key="1">
    <citation type="journal article" date="2011" name="Nat. Biotechnol.">
        <title>Comparative genomic analysis of the thermophilic biomass-degrading fungi Myceliophthora thermophila and Thielavia terrestris.</title>
        <authorList>
            <person name="Berka R.M."/>
            <person name="Grigoriev I.V."/>
            <person name="Otillar R."/>
            <person name="Salamov A."/>
            <person name="Grimwood J."/>
            <person name="Reid I."/>
            <person name="Ishmael N."/>
            <person name="John T."/>
            <person name="Darmond C."/>
            <person name="Moisan M.-C."/>
            <person name="Henrissat B."/>
            <person name="Coutinho P.M."/>
            <person name="Lombard V."/>
            <person name="Natvig D.O."/>
            <person name="Lindquist E."/>
            <person name="Schmutz J."/>
            <person name="Lucas S."/>
            <person name="Harris P."/>
            <person name="Powlowski J."/>
            <person name="Bellemare A."/>
            <person name="Taylor D."/>
            <person name="Butler G."/>
            <person name="de Vries R.P."/>
            <person name="Allijn I.E."/>
            <person name="van den Brink J."/>
            <person name="Ushinsky S."/>
            <person name="Storms R."/>
            <person name="Powell A.J."/>
            <person name="Paulsen I.T."/>
            <person name="Elbourne L.D.H."/>
            <person name="Baker S.E."/>
            <person name="Magnuson J."/>
            <person name="LaBoissiere S."/>
            <person name="Clutterbuck A.J."/>
            <person name="Martinez D."/>
            <person name="Wogulis M."/>
            <person name="de Leon A.L."/>
            <person name="Rey M.W."/>
            <person name="Tsang A."/>
        </authorList>
    </citation>
    <scope>NUCLEOTIDE SEQUENCE [LARGE SCALE GENOMIC DNA]</scope>
    <source>
        <strain evidence="2">ATCC 38088 / NRRL 8126</strain>
    </source>
</reference>
<dbReference type="KEGG" id="ttt:THITE_2120289"/>
<dbReference type="EMBL" id="CP003012">
    <property type="protein sequence ID" value="AEO69627.1"/>
    <property type="molecule type" value="Genomic_DNA"/>
</dbReference>
<accession>G2RA39</accession>
<protein>
    <submittedName>
        <fullName evidence="1">Uncharacterized protein</fullName>
    </submittedName>
</protein>
<keyword evidence="2" id="KW-1185">Reference proteome</keyword>
<dbReference type="HOGENOM" id="CLU_2414843_0_0_1"/>
<dbReference type="GeneID" id="11524011"/>